<protein>
    <submittedName>
        <fullName evidence="2">Sensors of blue-light using FAD</fullName>
    </submittedName>
</protein>
<sequence length="156" mass="17796">MRPNKRTSLLHLIYFSRLNLPAEIPARNRAIEDIARHAQKKNEFSVITSFLMVDQNFAVQILEGERTSVTDTFNRIVRDSRHRDVHIVEWREIAKRDFVHSFTTSVRGPASEAVFAKANLLPSFQRGTPKGSAILALAQQLQAESMTKQGIEHLFV</sequence>
<reference evidence="3" key="1">
    <citation type="submission" date="2016-10" db="EMBL/GenBank/DDBJ databases">
        <authorList>
            <person name="Varghese N."/>
            <person name="Submissions S."/>
        </authorList>
    </citation>
    <scope>NUCLEOTIDE SEQUENCE [LARGE SCALE GENOMIC DNA]</scope>
    <source>
        <strain evidence="3">Gh-105</strain>
    </source>
</reference>
<evidence type="ECO:0000313" key="3">
    <source>
        <dbReference type="Proteomes" id="UP000199229"/>
    </source>
</evidence>
<proteinExistence type="predicted"/>
<dbReference type="RefSeq" id="WP_091971781.1">
    <property type="nucleotide sequence ID" value="NZ_FOPM01000010.1"/>
</dbReference>
<dbReference type="InterPro" id="IPR036046">
    <property type="entry name" value="Acylphosphatase-like_dom_sf"/>
</dbReference>
<gene>
    <name evidence="2" type="ORF">SAMN05192565_11078</name>
</gene>
<dbReference type="Gene3D" id="3.30.70.100">
    <property type="match status" value="1"/>
</dbReference>
<dbReference type="PROSITE" id="PS50925">
    <property type="entry name" value="BLUF"/>
    <property type="match status" value="1"/>
</dbReference>
<dbReference type="GO" id="GO:0009882">
    <property type="term" value="F:blue light photoreceptor activity"/>
    <property type="evidence" value="ECO:0007669"/>
    <property type="project" value="InterPro"/>
</dbReference>
<dbReference type="Proteomes" id="UP000199229">
    <property type="component" value="Unassembled WGS sequence"/>
</dbReference>
<dbReference type="Pfam" id="PF04940">
    <property type="entry name" value="BLUF"/>
    <property type="match status" value="1"/>
</dbReference>
<dbReference type="SUPFAM" id="SSF54975">
    <property type="entry name" value="Acylphosphatase/BLUF domain-like"/>
    <property type="match status" value="1"/>
</dbReference>
<dbReference type="GO" id="GO:0071949">
    <property type="term" value="F:FAD binding"/>
    <property type="evidence" value="ECO:0007669"/>
    <property type="project" value="InterPro"/>
</dbReference>
<dbReference type="SMART" id="SM01034">
    <property type="entry name" value="BLUF"/>
    <property type="match status" value="1"/>
</dbReference>
<evidence type="ECO:0000259" key="1">
    <source>
        <dbReference type="PROSITE" id="PS50925"/>
    </source>
</evidence>
<organism evidence="2 3">
    <name type="scientific">Methylobacterium gossipiicola</name>
    <dbReference type="NCBI Taxonomy" id="582675"/>
    <lineage>
        <taxon>Bacteria</taxon>
        <taxon>Pseudomonadati</taxon>
        <taxon>Pseudomonadota</taxon>
        <taxon>Alphaproteobacteria</taxon>
        <taxon>Hyphomicrobiales</taxon>
        <taxon>Methylobacteriaceae</taxon>
        <taxon>Methylobacterium</taxon>
    </lineage>
</organism>
<dbReference type="EMBL" id="FOPM01000010">
    <property type="protein sequence ID" value="SFG76300.1"/>
    <property type="molecule type" value="Genomic_DNA"/>
</dbReference>
<keyword evidence="3" id="KW-1185">Reference proteome</keyword>
<feature type="domain" description="BLUF" evidence="1">
    <location>
        <begin position="9"/>
        <end position="105"/>
    </location>
</feature>
<accession>A0A1I2UGW3</accession>
<dbReference type="AlphaFoldDB" id="A0A1I2UGW3"/>
<evidence type="ECO:0000313" key="2">
    <source>
        <dbReference type="EMBL" id="SFG76300.1"/>
    </source>
</evidence>
<dbReference type="OrthoDB" id="196105at2"/>
<dbReference type="STRING" id="582675.SAMN05192565_11078"/>
<dbReference type="InterPro" id="IPR007024">
    <property type="entry name" value="BLUF_domain"/>
</dbReference>
<name>A0A1I2UGW3_9HYPH</name>